<dbReference type="InterPro" id="IPR032466">
    <property type="entry name" value="Metal_Hydrolase"/>
</dbReference>
<feature type="transmembrane region" description="Helical" evidence="2">
    <location>
        <begin position="25"/>
        <end position="48"/>
    </location>
</feature>
<comment type="cofactor">
    <cofactor evidence="1">
        <name>Zn(2+)</name>
        <dbReference type="ChEBI" id="CHEBI:29105"/>
    </cofactor>
</comment>
<comment type="similarity">
    <text evidence="1">Belongs to the metallo-dependent hydrolases superfamily. Peptidase M19 family.</text>
</comment>
<dbReference type="STRING" id="7574.A0A1S3IAZ3"/>
<keyword evidence="2" id="KW-0812">Transmembrane</keyword>
<dbReference type="KEGG" id="lak:106162314"/>
<dbReference type="OrthoDB" id="445695at2759"/>
<keyword evidence="1" id="KW-0336">GPI-anchor</keyword>
<reference evidence="4" key="1">
    <citation type="submission" date="2025-08" db="UniProtKB">
        <authorList>
            <consortium name="RefSeq"/>
        </authorList>
    </citation>
    <scope>IDENTIFICATION</scope>
    <source>
        <tissue evidence="4">Gonads</tissue>
    </source>
</reference>
<dbReference type="GO" id="GO:0006508">
    <property type="term" value="P:proteolysis"/>
    <property type="evidence" value="ECO:0007669"/>
    <property type="project" value="UniProtKB-KW"/>
</dbReference>
<sequence>MAQGHSSQSTTNLIFSGEAGRKKTIAVVVIVAILVVLVGVAVAVPVALRMNARSTDAASVELANKVLTETPLIDGHNDLPIKYRVFVDNQVESVNLGQRLTETTFAIPQTDIPRLRSGKVGAQFWACYGQCSSQYKDAVRYALEQLDVIMRFVNQYPDTFQFVTSADGIMNAFNAGKIGSLIGLEGGHMIDSSLGILRMFYSLGVRYMTLTHNCHTPWSDNFRSDWPVDHASYQPPQSNGLSQWGE</sequence>
<dbReference type="GO" id="GO:0070573">
    <property type="term" value="F:metallodipeptidase activity"/>
    <property type="evidence" value="ECO:0007669"/>
    <property type="project" value="InterPro"/>
</dbReference>
<evidence type="ECO:0000256" key="2">
    <source>
        <dbReference type="SAM" id="Phobius"/>
    </source>
</evidence>
<keyword evidence="1" id="KW-1015">Disulfide bond</keyword>
<name>A0A1S3IAZ3_LINAN</name>
<dbReference type="InterPro" id="IPR000180">
    <property type="entry name" value="Dipep_AS"/>
</dbReference>
<keyword evidence="1" id="KW-0862">Zinc</keyword>
<feature type="non-terminal residue" evidence="4">
    <location>
        <position position="246"/>
    </location>
</feature>
<dbReference type="Gene3D" id="3.20.20.140">
    <property type="entry name" value="Metal-dependent hydrolases"/>
    <property type="match status" value="1"/>
</dbReference>
<evidence type="ECO:0000313" key="4">
    <source>
        <dbReference type="RefSeq" id="XP_013395026.1"/>
    </source>
</evidence>
<comment type="subcellular location">
    <subcellularLocation>
        <location evidence="1">Membrane</location>
        <topology evidence="1">Lipid-anchor</topology>
        <topology evidence="1">GPI-anchor</topology>
    </subcellularLocation>
</comment>
<organism evidence="3 4">
    <name type="scientific">Lingula anatina</name>
    <name type="common">Brachiopod</name>
    <name type="synonym">Lingula unguis</name>
    <dbReference type="NCBI Taxonomy" id="7574"/>
    <lineage>
        <taxon>Eukaryota</taxon>
        <taxon>Metazoa</taxon>
        <taxon>Spiralia</taxon>
        <taxon>Lophotrochozoa</taxon>
        <taxon>Brachiopoda</taxon>
        <taxon>Linguliformea</taxon>
        <taxon>Lingulata</taxon>
        <taxon>Lingulida</taxon>
        <taxon>Linguloidea</taxon>
        <taxon>Lingulidae</taxon>
        <taxon>Lingula</taxon>
    </lineage>
</organism>
<accession>A0A1S3IAZ3</accession>
<dbReference type="Pfam" id="PF01244">
    <property type="entry name" value="Peptidase_M19"/>
    <property type="match status" value="1"/>
</dbReference>
<keyword evidence="1" id="KW-0449">Lipoprotein</keyword>
<keyword evidence="1" id="KW-0325">Glycoprotein</keyword>
<dbReference type="PROSITE" id="PS51365">
    <property type="entry name" value="RENAL_DIPEPTIDASE_2"/>
    <property type="match status" value="1"/>
</dbReference>
<dbReference type="OMA" id="RIATMFI"/>
<dbReference type="AlphaFoldDB" id="A0A1S3IAZ3"/>
<dbReference type="PANTHER" id="PTHR10443:SF12">
    <property type="entry name" value="DIPEPTIDASE"/>
    <property type="match status" value="1"/>
</dbReference>
<keyword evidence="1" id="KW-0479">Metal-binding</keyword>
<dbReference type="SUPFAM" id="SSF51556">
    <property type="entry name" value="Metallo-dependent hydrolases"/>
    <property type="match status" value="1"/>
</dbReference>
<dbReference type="Proteomes" id="UP000085678">
    <property type="component" value="Unplaced"/>
</dbReference>
<keyword evidence="1" id="KW-0378">Hydrolase</keyword>
<gene>
    <name evidence="4" type="primary">LOC106162314</name>
</gene>
<dbReference type="GO" id="GO:0098552">
    <property type="term" value="C:side of membrane"/>
    <property type="evidence" value="ECO:0007669"/>
    <property type="project" value="UniProtKB-KW"/>
</dbReference>
<keyword evidence="2" id="KW-0472">Membrane</keyword>
<keyword evidence="1" id="KW-0482">Metalloprotease</keyword>
<dbReference type="InParanoid" id="A0A1S3IAZ3"/>
<proteinExistence type="inferred from homology"/>
<dbReference type="GeneID" id="106162314"/>
<keyword evidence="3" id="KW-1185">Reference proteome</keyword>
<dbReference type="EC" id="3.4.13.19" evidence="1"/>
<dbReference type="RefSeq" id="XP_013395026.1">
    <property type="nucleotide sequence ID" value="XM_013539572.1"/>
</dbReference>
<keyword evidence="2" id="KW-1133">Transmembrane helix</keyword>
<comment type="subunit">
    <text evidence="1">Homodimer; disulfide-linked.</text>
</comment>
<dbReference type="GO" id="GO:0046872">
    <property type="term" value="F:metal ion binding"/>
    <property type="evidence" value="ECO:0007669"/>
    <property type="project" value="UniProtKB-UniRule"/>
</dbReference>
<keyword evidence="1" id="KW-0645">Protease</keyword>
<keyword evidence="1" id="KW-0224">Dipeptidase</keyword>
<protein>
    <recommendedName>
        <fullName evidence="1">Dipeptidase</fullName>
        <ecNumber evidence="1">3.4.13.19</ecNumber>
    </recommendedName>
</protein>
<evidence type="ECO:0000313" key="3">
    <source>
        <dbReference type="Proteomes" id="UP000085678"/>
    </source>
</evidence>
<evidence type="ECO:0000256" key="1">
    <source>
        <dbReference type="RuleBase" id="RU341113"/>
    </source>
</evidence>
<dbReference type="InterPro" id="IPR008257">
    <property type="entry name" value="Pept_M19"/>
</dbReference>
<dbReference type="PANTHER" id="PTHR10443">
    <property type="entry name" value="MICROSOMAL DIPEPTIDASE"/>
    <property type="match status" value="1"/>
</dbReference>
<comment type="catalytic activity">
    <reaction evidence="1">
        <text>an L-aminoacyl-L-amino acid + H2O = 2 an L-alpha-amino acid</text>
        <dbReference type="Rhea" id="RHEA:48940"/>
        <dbReference type="ChEBI" id="CHEBI:15377"/>
        <dbReference type="ChEBI" id="CHEBI:59869"/>
        <dbReference type="ChEBI" id="CHEBI:77460"/>
        <dbReference type="EC" id="3.4.13.19"/>
    </reaction>
</comment>
<dbReference type="PROSITE" id="PS00869">
    <property type="entry name" value="RENAL_DIPEPTIDASE_1"/>
    <property type="match status" value="1"/>
</dbReference>